<proteinExistence type="predicted"/>
<feature type="compositionally biased region" description="Polar residues" evidence="1">
    <location>
        <begin position="57"/>
        <end position="75"/>
    </location>
</feature>
<dbReference type="AlphaFoldDB" id="A0AA38G6K9"/>
<dbReference type="Proteomes" id="UP000824469">
    <property type="component" value="Unassembled WGS sequence"/>
</dbReference>
<evidence type="ECO:0000313" key="2">
    <source>
        <dbReference type="EMBL" id="KAH9317012.1"/>
    </source>
</evidence>
<name>A0AA38G6K9_TAXCH</name>
<comment type="caution">
    <text evidence="2">The sequence shown here is derived from an EMBL/GenBank/DDBJ whole genome shotgun (WGS) entry which is preliminary data.</text>
</comment>
<feature type="region of interest" description="Disordered" evidence="1">
    <location>
        <begin position="30"/>
        <end position="75"/>
    </location>
</feature>
<accession>A0AA38G6K9</accession>
<feature type="compositionally biased region" description="Basic and acidic residues" evidence="1">
    <location>
        <begin position="46"/>
        <end position="55"/>
    </location>
</feature>
<evidence type="ECO:0000256" key="1">
    <source>
        <dbReference type="SAM" id="MobiDB-lite"/>
    </source>
</evidence>
<protein>
    <submittedName>
        <fullName evidence="2">Uncharacterized protein</fullName>
    </submittedName>
</protein>
<organism evidence="2 3">
    <name type="scientific">Taxus chinensis</name>
    <name type="common">Chinese yew</name>
    <name type="synonym">Taxus wallichiana var. chinensis</name>
    <dbReference type="NCBI Taxonomy" id="29808"/>
    <lineage>
        <taxon>Eukaryota</taxon>
        <taxon>Viridiplantae</taxon>
        <taxon>Streptophyta</taxon>
        <taxon>Embryophyta</taxon>
        <taxon>Tracheophyta</taxon>
        <taxon>Spermatophyta</taxon>
        <taxon>Pinopsida</taxon>
        <taxon>Pinidae</taxon>
        <taxon>Conifers II</taxon>
        <taxon>Cupressales</taxon>
        <taxon>Taxaceae</taxon>
        <taxon>Taxus</taxon>
    </lineage>
</organism>
<feature type="non-terminal residue" evidence="2">
    <location>
        <position position="1"/>
    </location>
</feature>
<sequence length="82" mass="8971">EVKKEPIEEDPLIKHSEFPFGPENIIVLSESEDSEVPVPKGVSEAPMDKEQEIHNTEPPSTMDSSVQEASSTPLTSLLEAIV</sequence>
<dbReference type="EMBL" id="JAHRHJ020000004">
    <property type="protein sequence ID" value="KAH9317012.1"/>
    <property type="molecule type" value="Genomic_DNA"/>
</dbReference>
<evidence type="ECO:0000313" key="3">
    <source>
        <dbReference type="Proteomes" id="UP000824469"/>
    </source>
</evidence>
<feature type="non-terminal residue" evidence="2">
    <location>
        <position position="82"/>
    </location>
</feature>
<gene>
    <name evidence="2" type="ORF">KI387_018781</name>
</gene>
<reference evidence="2 3" key="1">
    <citation type="journal article" date="2021" name="Nat. Plants">
        <title>The Taxus genome provides insights into paclitaxel biosynthesis.</title>
        <authorList>
            <person name="Xiong X."/>
            <person name="Gou J."/>
            <person name="Liao Q."/>
            <person name="Li Y."/>
            <person name="Zhou Q."/>
            <person name="Bi G."/>
            <person name="Li C."/>
            <person name="Du R."/>
            <person name="Wang X."/>
            <person name="Sun T."/>
            <person name="Guo L."/>
            <person name="Liang H."/>
            <person name="Lu P."/>
            <person name="Wu Y."/>
            <person name="Zhang Z."/>
            <person name="Ro D.K."/>
            <person name="Shang Y."/>
            <person name="Huang S."/>
            <person name="Yan J."/>
        </authorList>
    </citation>
    <scope>NUCLEOTIDE SEQUENCE [LARGE SCALE GENOMIC DNA]</scope>
    <source>
        <strain evidence="2">Ta-2019</strain>
    </source>
</reference>
<keyword evidence="3" id="KW-1185">Reference proteome</keyword>